<gene>
    <name evidence="1" type="ORF">DSL64_22355</name>
</gene>
<name>A0A3D8Y6Y6_9BACT</name>
<dbReference type="RefSeq" id="WP_115833170.1">
    <property type="nucleotide sequence ID" value="NZ_QNUL01000024.1"/>
</dbReference>
<accession>A0A3D8Y6Y6</accession>
<comment type="caution">
    <text evidence="1">The sequence shown here is derived from an EMBL/GenBank/DDBJ whole genome shotgun (WGS) entry which is preliminary data.</text>
</comment>
<dbReference type="PROSITE" id="PS51257">
    <property type="entry name" value="PROKAR_LIPOPROTEIN"/>
    <property type="match status" value="1"/>
</dbReference>
<reference evidence="1 2" key="1">
    <citation type="submission" date="2018-07" db="EMBL/GenBank/DDBJ databases">
        <title>Dyadobacter roseus sp. nov., isolated from rose rhizosphere soil.</title>
        <authorList>
            <person name="Chen L."/>
        </authorList>
    </citation>
    <scope>NUCLEOTIDE SEQUENCE [LARGE SCALE GENOMIC DNA]</scope>
    <source>
        <strain evidence="1 2">RS19</strain>
    </source>
</reference>
<protein>
    <submittedName>
        <fullName evidence="1">Uncharacterized protein</fullName>
    </submittedName>
</protein>
<evidence type="ECO:0000313" key="1">
    <source>
        <dbReference type="EMBL" id="REA57871.1"/>
    </source>
</evidence>
<evidence type="ECO:0000313" key="2">
    <source>
        <dbReference type="Proteomes" id="UP000256373"/>
    </source>
</evidence>
<dbReference type="AlphaFoldDB" id="A0A3D8Y6Y6"/>
<sequence>MKILIVVFGLLAWIGCHEDPEIVKSDVYETEAVWTNMIASDGCAWHFSVVQGDSLINFAASDGSQKVIEKALGKVESAYSFTKVHIKYSATGRKKDVQCGWGVTTQYNEIDVLEMRKIE</sequence>
<proteinExistence type="predicted"/>
<dbReference type="Proteomes" id="UP000256373">
    <property type="component" value="Unassembled WGS sequence"/>
</dbReference>
<keyword evidence="2" id="KW-1185">Reference proteome</keyword>
<dbReference type="EMBL" id="QNUL01000024">
    <property type="protein sequence ID" value="REA57871.1"/>
    <property type="molecule type" value="Genomic_DNA"/>
</dbReference>
<organism evidence="1 2">
    <name type="scientific">Dyadobacter luteus</name>
    <dbReference type="NCBI Taxonomy" id="2259619"/>
    <lineage>
        <taxon>Bacteria</taxon>
        <taxon>Pseudomonadati</taxon>
        <taxon>Bacteroidota</taxon>
        <taxon>Cytophagia</taxon>
        <taxon>Cytophagales</taxon>
        <taxon>Spirosomataceae</taxon>
        <taxon>Dyadobacter</taxon>
    </lineage>
</organism>
<dbReference type="OrthoDB" id="963098at2"/>